<dbReference type="EMBL" id="CP003368">
    <property type="protein sequence ID" value="AGB28545.1"/>
    <property type="molecule type" value="Genomic_DNA"/>
</dbReference>
<dbReference type="KEGG" id="pdt:Prede_1218"/>
<dbReference type="HOGENOM" id="CLU_3347126_0_0_10"/>
<accession>L0JAH7</accession>
<dbReference type="PATRIC" id="fig|908937.9.peg.1268"/>
<evidence type="ECO:0000313" key="2">
    <source>
        <dbReference type="Proteomes" id="UP000010862"/>
    </source>
</evidence>
<sequence>MLSAAFLAYFFNNQPFLSFYFSTFRLFTNFATDLTTS</sequence>
<reference evidence="2" key="1">
    <citation type="submission" date="2012-02" db="EMBL/GenBank/DDBJ databases">
        <title>Complete sequence of chromosome 1 of Prevotella dentalis DSM 3688.</title>
        <authorList>
            <person name="Lucas S."/>
            <person name="Copeland A."/>
            <person name="Lapidus A."/>
            <person name="Glavina del Rio T."/>
            <person name="Dalin E."/>
            <person name="Tice H."/>
            <person name="Bruce D."/>
            <person name="Goodwin L."/>
            <person name="Pitluck S."/>
            <person name="Peters L."/>
            <person name="Mikhailova N."/>
            <person name="Chertkov O."/>
            <person name="Kyrpides N."/>
            <person name="Mavromatis K."/>
            <person name="Ivanova N."/>
            <person name="Brettin T."/>
            <person name="Detter J.C."/>
            <person name="Han C."/>
            <person name="Larimer F."/>
            <person name="Land M."/>
            <person name="Hauser L."/>
            <person name="Markowitz V."/>
            <person name="Cheng J.-F."/>
            <person name="Hugenholtz P."/>
            <person name="Woyke T."/>
            <person name="Wu D."/>
            <person name="Gronow S."/>
            <person name="Wellnitz S."/>
            <person name="Brambilla E."/>
            <person name="Klenk H.-P."/>
            <person name="Eisen J.A."/>
        </authorList>
    </citation>
    <scope>NUCLEOTIDE SEQUENCE [LARGE SCALE GENOMIC DNA]</scope>
    <source>
        <strain evidence="2">ATCC 49559 / DSM 3688 / JCM 13448 / NCTC 12043 / ES 2772</strain>
    </source>
</reference>
<proteinExistence type="predicted"/>
<gene>
    <name evidence="1" type="ordered locus">Prede_1218</name>
</gene>
<keyword evidence="2" id="KW-1185">Reference proteome</keyword>
<organism evidence="1 2">
    <name type="scientific">Prevotella dentalis (strain ATCC 49559 / DSM 3688 / JCM 13448 / NCTC 12043 / ES 2772)</name>
    <name type="common">Mitsuokella dentalis</name>
    <dbReference type="NCBI Taxonomy" id="908937"/>
    <lineage>
        <taxon>Bacteria</taxon>
        <taxon>Pseudomonadati</taxon>
        <taxon>Bacteroidota</taxon>
        <taxon>Bacteroidia</taxon>
        <taxon>Bacteroidales</taxon>
        <taxon>Prevotellaceae</taxon>
        <taxon>Prevotella</taxon>
    </lineage>
</organism>
<name>L0JAH7_PREDD</name>
<evidence type="ECO:0000313" key="1">
    <source>
        <dbReference type="EMBL" id="AGB28545.1"/>
    </source>
</evidence>
<dbReference type="Proteomes" id="UP000010862">
    <property type="component" value="Chromosome 1"/>
</dbReference>
<protein>
    <submittedName>
        <fullName evidence="1">Uncharacterized protein</fullName>
    </submittedName>
</protein>
<dbReference type="AlphaFoldDB" id="L0JAH7"/>